<gene>
    <name evidence="2" type="ORF">SBRY_50378</name>
</gene>
<proteinExistence type="predicted"/>
<evidence type="ECO:0000256" key="1">
    <source>
        <dbReference type="SAM" id="MobiDB-lite"/>
    </source>
</evidence>
<accession>A0A9W4MD80</accession>
<sequence>MRARQWAQGRGTRATAQGAAQTAAGTSARGRASARIGGAALVAGAVAAALLAVPADASAAASGGGIPHLPGVPADVTGLQGPVVTHPVQESFDYPAGEVCAFPSHADFPVSDLTTSTWTDAAGTPVFAIESGPLIMKVTNLATGRSVERDISGTGVITYPDPDSFVLSGNDWSAGFHTGDHPHNQWIVASTFMSVKISTVAGKSTRTLLALAGPYEDLCKTLS</sequence>
<feature type="region of interest" description="Disordered" evidence="1">
    <location>
        <begin position="1"/>
        <end position="28"/>
    </location>
</feature>
<organism evidence="2 3">
    <name type="scientific">Actinacidiphila bryophytorum</name>
    <dbReference type="NCBI Taxonomy" id="1436133"/>
    <lineage>
        <taxon>Bacteria</taxon>
        <taxon>Bacillati</taxon>
        <taxon>Actinomycetota</taxon>
        <taxon>Actinomycetes</taxon>
        <taxon>Kitasatosporales</taxon>
        <taxon>Streptomycetaceae</taxon>
        <taxon>Actinacidiphila</taxon>
    </lineage>
</organism>
<evidence type="ECO:0000313" key="2">
    <source>
        <dbReference type="EMBL" id="CAG7650504.1"/>
    </source>
</evidence>
<dbReference type="Proteomes" id="UP001153328">
    <property type="component" value="Unassembled WGS sequence"/>
</dbReference>
<feature type="compositionally biased region" description="Low complexity" evidence="1">
    <location>
        <begin position="7"/>
        <end position="28"/>
    </location>
</feature>
<dbReference type="AlphaFoldDB" id="A0A9W4MD80"/>
<name>A0A9W4MD80_9ACTN</name>
<evidence type="ECO:0000313" key="3">
    <source>
        <dbReference type="Proteomes" id="UP001153328"/>
    </source>
</evidence>
<dbReference type="EMBL" id="CAJVAX010000019">
    <property type="protein sequence ID" value="CAG7650504.1"/>
    <property type="molecule type" value="Genomic_DNA"/>
</dbReference>
<reference evidence="2" key="1">
    <citation type="submission" date="2021-06" db="EMBL/GenBank/DDBJ databases">
        <authorList>
            <person name="Arsene-Ploetze F."/>
        </authorList>
    </citation>
    <scope>NUCLEOTIDE SEQUENCE</scope>
    <source>
        <strain evidence="2">SBRY1</strain>
    </source>
</reference>
<keyword evidence="3" id="KW-1185">Reference proteome</keyword>
<comment type="caution">
    <text evidence="2">The sequence shown here is derived from an EMBL/GenBank/DDBJ whole genome shotgun (WGS) entry which is preliminary data.</text>
</comment>
<protein>
    <submittedName>
        <fullName evidence="2">Uncharacterized protein</fullName>
    </submittedName>
</protein>
<dbReference type="RefSeq" id="WP_205043734.1">
    <property type="nucleotide sequence ID" value="NZ_CAJVAX010000019.1"/>
</dbReference>